<organism evidence="1 2">
    <name type="scientific">Entotheonella factor</name>
    <dbReference type="NCBI Taxonomy" id="1429438"/>
    <lineage>
        <taxon>Bacteria</taxon>
        <taxon>Pseudomonadati</taxon>
        <taxon>Nitrospinota/Tectimicrobiota group</taxon>
        <taxon>Candidatus Tectimicrobiota</taxon>
        <taxon>Candidatus Entotheonellia</taxon>
        <taxon>Candidatus Entotheonellales</taxon>
        <taxon>Candidatus Entotheonellaceae</taxon>
        <taxon>Candidatus Entotheonella</taxon>
    </lineage>
</organism>
<keyword evidence="2" id="KW-1185">Reference proteome</keyword>
<reference evidence="1 2" key="1">
    <citation type="journal article" date="2014" name="Nature">
        <title>An environmental bacterial taxon with a large and distinct metabolic repertoire.</title>
        <authorList>
            <person name="Wilson M.C."/>
            <person name="Mori T."/>
            <person name="Ruckert C."/>
            <person name="Uria A.R."/>
            <person name="Helf M.J."/>
            <person name="Takada K."/>
            <person name="Gernert C."/>
            <person name="Steffens U.A."/>
            <person name="Heycke N."/>
            <person name="Schmitt S."/>
            <person name="Rinke C."/>
            <person name="Helfrich E.J."/>
            <person name="Brachmann A.O."/>
            <person name="Gurgui C."/>
            <person name="Wakimoto T."/>
            <person name="Kracht M."/>
            <person name="Crusemann M."/>
            <person name="Hentschel U."/>
            <person name="Abe I."/>
            <person name="Matsunaga S."/>
            <person name="Kalinowski J."/>
            <person name="Takeyama H."/>
            <person name="Piel J."/>
        </authorList>
    </citation>
    <scope>NUCLEOTIDE SEQUENCE [LARGE SCALE GENOMIC DNA]</scope>
    <source>
        <strain evidence="2">TSY1</strain>
    </source>
</reference>
<protein>
    <submittedName>
        <fullName evidence="1">Uncharacterized protein</fullName>
    </submittedName>
</protein>
<dbReference type="EMBL" id="AZHW01000710">
    <property type="protein sequence ID" value="ETW97060.1"/>
    <property type="molecule type" value="Genomic_DNA"/>
</dbReference>
<evidence type="ECO:0000313" key="2">
    <source>
        <dbReference type="Proteomes" id="UP000019141"/>
    </source>
</evidence>
<sequence length="56" mass="6206">MKTLVDQALREGLRQLQTPAPKEPFQTDSVSVGRCLIANLDNIAEALERADDEPLQ</sequence>
<evidence type="ECO:0000313" key="1">
    <source>
        <dbReference type="EMBL" id="ETW97060.1"/>
    </source>
</evidence>
<dbReference type="Proteomes" id="UP000019141">
    <property type="component" value="Unassembled WGS sequence"/>
</dbReference>
<dbReference type="AlphaFoldDB" id="W4LH64"/>
<proteinExistence type="predicted"/>
<name>W4LH64_ENTF1</name>
<accession>W4LH64</accession>
<comment type="caution">
    <text evidence="1">The sequence shown here is derived from an EMBL/GenBank/DDBJ whole genome shotgun (WGS) entry which is preliminary data.</text>
</comment>
<dbReference type="HOGENOM" id="CLU_186850_2_0_7"/>
<gene>
    <name evidence="1" type="ORF">ETSY1_24145</name>
</gene>